<protein>
    <recommendedName>
        <fullName evidence="3">CCHC-type domain-containing protein</fullName>
    </recommendedName>
</protein>
<dbReference type="GO" id="GO:0003676">
    <property type="term" value="F:nucleic acid binding"/>
    <property type="evidence" value="ECO:0007669"/>
    <property type="project" value="InterPro"/>
</dbReference>
<proteinExistence type="predicted"/>
<evidence type="ECO:0000256" key="1">
    <source>
        <dbReference type="PROSITE-ProRule" id="PRU00047"/>
    </source>
</evidence>
<feature type="domain" description="CCHC-type" evidence="3">
    <location>
        <begin position="175"/>
        <end position="189"/>
    </location>
</feature>
<keyword evidence="2" id="KW-0472">Membrane</keyword>
<keyword evidence="2" id="KW-0812">Transmembrane</keyword>
<keyword evidence="1" id="KW-0479">Metal-binding</keyword>
<keyword evidence="1" id="KW-0862">Zinc</keyword>
<dbReference type="RefSeq" id="XP_009054638.1">
    <property type="nucleotide sequence ID" value="XM_009056390.1"/>
</dbReference>
<feature type="transmembrane region" description="Helical" evidence="2">
    <location>
        <begin position="421"/>
        <end position="444"/>
    </location>
</feature>
<evidence type="ECO:0000256" key="2">
    <source>
        <dbReference type="SAM" id="Phobius"/>
    </source>
</evidence>
<sequence length="456" mass="50780">MDSKTINQRRTLQLVQSSGNQFIYGHDFVRFLEKNHIDPQRIVSMGSDRSNKIFQVTFDDEGISESFVNRHNTAHIGNNIYTVSGCDRSRLTVRLFWLPEYISDKDKTSFFKSFGLNVNSVQREFHLADGIKHIRTLTRRVLVEGRSSAFDSLPHTSSICGKDVLMILQGRPPICLKCYQAGHMRKECPLSRQSGTLSYAGVASGSRAPPYNTSRQITSVKKLLAKNSSLSPPLPPIHVELFDTRVDKDGFVKPKNTSKKRTLSESNVSLISTEDPRIVQISSEGRKPLNSPPKKKVNHLSKMLAPAAAGANSVELVKSSPTEVSKVAVGCETDVALVDTVTSNVITPDVVLPEFSGDMMVDDFVEKSGDDEGEISESDPEMDHSSTLADIAKLKRELNGGDTSGRFSTMKILVKTPLWRIFLHNFLLYVSRFCLYFSILVIGVSNSTYNDKNKFH</sequence>
<dbReference type="GeneID" id="20243153"/>
<accession>V4BZT4</accession>
<dbReference type="AlphaFoldDB" id="V4BZT4"/>
<name>V4BZT4_LOTGI</name>
<dbReference type="EMBL" id="KB201767">
    <property type="protein sequence ID" value="ESO94674.1"/>
    <property type="molecule type" value="Genomic_DNA"/>
</dbReference>
<evidence type="ECO:0000313" key="5">
    <source>
        <dbReference type="Proteomes" id="UP000030746"/>
    </source>
</evidence>
<dbReference type="Proteomes" id="UP000030746">
    <property type="component" value="Unassembled WGS sequence"/>
</dbReference>
<dbReference type="CTD" id="20243153"/>
<keyword evidence="2" id="KW-1133">Transmembrane helix</keyword>
<keyword evidence="5" id="KW-1185">Reference proteome</keyword>
<evidence type="ECO:0000313" key="4">
    <source>
        <dbReference type="EMBL" id="ESO94674.1"/>
    </source>
</evidence>
<dbReference type="OrthoDB" id="6161809at2759"/>
<keyword evidence="1" id="KW-0863">Zinc-finger</keyword>
<dbReference type="HOGENOM" id="CLU_048338_0_0_1"/>
<evidence type="ECO:0000259" key="3">
    <source>
        <dbReference type="PROSITE" id="PS50158"/>
    </source>
</evidence>
<dbReference type="InterPro" id="IPR001878">
    <property type="entry name" value="Znf_CCHC"/>
</dbReference>
<dbReference type="PROSITE" id="PS50158">
    <property type="entry name" value="ZF_CCHC"/>
    <property type="match status" value="1"/>
</dbReference>
<dbReference type="KEGG" id="lgi:LOTGIDRAFT_175370"/>
<reference evidence="4 5" key="1">
    <citation type="journal article" date="2013" name="Nature">
        <title>Insights into bilaterian evolution from three spiralian genomes.</title>
        <authorList>
            <person name="Simakov O."/>
            <person name="Marletaz F."/>
            <person name="Cho S.J."/>
            <person name="Edsinger-Gonzales E."/>
            <person name="Havlak P."/>
            <person name="Hellsten U."/>
            <person name="Kuo D.H."/>
            <person name="Larsson T."/>
            <person name="Lv J."/>
            <person name="Arendt D."/>
            <person name="Savage R."/>
            <person name="Osoegawa K."/>
            <person name="de Jong P."/>
            <person name="Grimwood J."/>
            <person name="Chapman J.A."/>
            <person name="Shapiro H."/>
            <person name="Aerts A."/>
            <person name="Otillar R.P."/>
            <person name="Terry A.Y."/>
            <person name="Boore J.L."/>
            <person name="Grigoriev I.V."/>
            <person name="Lindberg D.R."/>
            <person name="Seaver E.C."/>
            <person name="Weisblat D.A."/>
            <person name="Putnam N.H."/>
            <person name="Rokhsar D.S."/>
        </authorList>
    </citation>
    <scope>NUCLEOTIDE SEQUENCE [LARGE SCALE GENOMIC DNA]</scope>
</reference>
<gene>
    <name evidence="4" type="ORF">LOTGIDRAFT_175370</name>
</gene>
<dbReference type="GO" id="GO:0008270">
    <property type="term" value="F:zinc ion binding"/>
    <property type="evidence" value="ECO:0007669"/>
    <property type="project" value="UniProtKB-KW"/>
</dbReference>
<dbReference type="OMA" id="QPFSILW"/>
<organism evidence="4 5">
    <name type="scientific">Lottia gigantea</name>
    <name type="common">Giant owl limpet</name>
    <dbReference type="NCBI Taxonomy" id="225164"/>
    <lineage>
        <taxon>Eukaryota</taxon>
        <taxon>Metazoa</taxon>
        <taxon>Spiralia</taxon>
        <taxon>Lophotrochozoa</taxon>
        <taxon>Mollusca</taxon>
        <taxon>Gastropoda</taxon>
        <taxon>Patellogastropoda</taxon>
        <taxon>Lottioidea</taxon>
        <taxon>Lottiidae</taxon>
        <taxon>Lottia</taxon>
    </lineage>
</organism>